<dbReference type="EMBL" id="JBIUYY010000012">
    <property type="protein sequence ID" value="MFJ2824357.1"/>
    <property type="molecule type" value="Genomic_DNA"/>
</dbReference>
<feature type="compositionally biased region" description="Basic and acidic residues" evidence="1">
    <location>
        <begin position="97"/>
        <end position="107"/>
    </location>
</feature>
<proteinExistence type="predicted"/>
<evidence type="ECO:0000313" key="2">
    <source>
        <dbReference type="EMBL" id="MFJ2824357.1"/>
    </source>
</evidence>
<name>A0ABW8EM65_STRT5</name>
<evidence type="ECO:0000313" key="3">
    <source>
        <dbReference type="Proteomes" id="UP001617351"/>
    </source>
</evidence>
<reference evidence="2 3" key="1">
    <citation type="submission" date="2024-10" db="EMBL/GenBank/DDBJ databases">
        <title>The Natural Products Discovery Center: Release of the First 8490 Sequenced Strains for Exploring Actinobacteria Biosynthetic Diversity.</title>
        <authorList>
            <person name="Kalkreuter E."/>
            <person name="Kautsar S.A."/>
            <person name="Yang D."/>
            <person name="Bader C.D."/>
            <person name="Teijaro C.N."/>
            <person name="Fluegel L."/>
            <person name="Davis C.M."/>
            <person name="Simpson J.R."/>
            <person name="Lauterbach L."/>
            <person name="Steele A.D."/>
            <person name="Gui C."/>
            <person name="Meng S."/>
            <person name="Li G."/>
            <person name="Viehrig K."/>
            <person name="Ye F."/>
            <person name="Su P."/>
            <person name="Kiefer A.F."/>
            <person name="Nichols A."/>
            <person name="Cepeda A.J."/>
            <person name="Yan W."/>
            <person name="Fan B."/>
            <person name="Jiang Y."/>
            <person name="Adhikari A."/>
            <person name="Zheng C.-J."/>
            <person name="Schuster L."/>
            <person name="Cowan T.M."/>
            <person name="Smanski M.J."/>
            <person name="Chevrette M.G."/>
            <person name="De Carvalho L.P.S."/>
            <person name="Shen B."/>
        </authorList>
    </citation>
    <scope>NUCLEOTIDE SEQUENCE [LARGE SCALE GENOMIC DNA]</scope>
    <source>
        <strain evidence="2 3">NPDC087220</strain>
    </source>
</reference>
<dbReference type="Proteomes" id="UP001617351">
    <property type="component" value="Unassembled WGS sequence"/>
</dbReference>
<feature type="compositionally biased region" description="Pro residues" evidence="1">
    <location>
        <begin position="29"/>
        <end position="68"/>
    </location>
</feature>
<evidence type="ECO:0000256" key="1">
    <source>
        <dbReference type="SAM" id="MobiDB-lite"/>
    </source>
</evidence>
<protein>
    <submittedName>
        <fullName evidence="2">Uncharacterized protein</fullName>
    </submittedName>
</protein>
<organism evidence="2 3">
    <name type="scientific">Streptomyces toxytricini</name>
    <name type="common">Actinomyces toxytricini</name>
    <dbReference type="NCBI Taxonomy" id="67369"/>
    <lineage>
        <taxon>Bacteria</taxon>
        <taxon>Bacillati</taxon>
        <taxon>Actinomycetota</taxon>
        <taxon>Actinomycetes</taxon>
        <taxon>Kitasatosporales</taxon>
        <taxon>Streptomycetaceae</taxon>
        <taxon>Streptomyces</taxon>
    </lineage>
</organism>
<accession>A0ABW8EM65</accession>
<keyword evidence="3" id="KW-1185">Reference proteome</keyword>
<gene>
    <name evidence="2" type="ORF">ACIO7M_25035</name>
</gene>
<dbReference type="RefSeq" id="WP_402384655.1">
    <property type="nucleotide sequence ID" value="NZ_JBIUYY010000012.1"/>
</dbReference>
<feature type="region of interest" description="Disordered" evidence="1">
    <location>
        <begin position="1"/>
        <end position="116"/>
    </location>
</feature>
<sequence length="186" mass="19206">MAGNSGQAWDRQQAGSADAQVDMRLNGEPGPPPLLTPNPSASPPLLAPNPSAPPPLLTPNPSPRPPLLAPGGQPDFASSPAEKKAAANTITTELQPDTDKAAKHADESTSAAQKGFEGWETAAGLKKVAETWDQQVKTLIARLEAEKNALGGATGLITRNDTGLGNDFLTSKSKLDGLSGGAETWR</sequence>
<comment type="caution">
    <text evidence="2">The sequence shown here is derived from an EMBL/GenBank/DDBJ whole genome shotgun (WGS) entry which is preliminary data.</text>
</comment>